<evidence type="ECO:0000313" key="4">
    <source>
        <dbReference type="Proteomes" id="UP001165587"/>
    </source>
</evidence>
<evidence type="ECO:0000256" key="1">
    <source>
        <dbReference type="ARBA" id="ARBA00006754"/>
    </source>
</evidence>
<dbReference type="RefSeq" id="WP_259526466.1">
    <property type="nucleotide sequence ID" value="NZ_JANLCK010000003.1"/>
</dbReference>
<dbReference type="Proteomes" id="UP001165587">
    <property type="component" value="Unassembled WGS sequence"/>
</dbReference>
<organism evidence="3 4">
    <name type="scientific">Herbiconiux oxytropis</name>
    <dbReference type="NCBI Taxonomy" id="2970915"/>
    <lineage>
        <taxon>Bacteria</taxon>
        <taxon>Bacillati</taxon>
        <taxon>Actinomycetota</taxon>
        <taxon>Actinomycetes</taxon>
        <taxon>Micrococcales</taxon>
        <taxon>Microbacteriaceae</taxon>
        <taxon>Herbiconiux</taxon>
    </lineage>
</organism>
<comment type="similarity">
    <text evidence="1">Belongs to the CdaR family.</text>
</comment>
<dbReference type="Gene3D" id="3.30.450.40">
    <property type="match status" value="1"/>
</dbReference>
<dbReference type="InterPro" id="IPR042070">
    <property type="entry name" value="PucR_C-HTH_sf"/>
</dbReference>
<dbReference type="Pfam" id="PF13556">
    <property type="entry name" value="HTH_30"/>
    <property type="match status" value="1"/>
</dbReference>
<dbReference type="InterPro" id="IPR041522">
    <property type="entry name" value="CdaR_GGDEF"/>
</dbReference>
<feature type="domain" description="GAF" evidence="2">
    <location>
        <begin position="24"/>
        <end position="177"/>
    </location>
</feature>
<sequence>MQSELVVWLGRLRELSSIAGAGLPLEESLRLVAGTARELLGFDFCGVLIPDADATALVIAGWSGLSRSYVDSVNTSSPVVLGGTAPSSRAFFSGEPVAVADIETESGFEPWGGVALEQGYHSMISVPLRAAGRVLGTLNGYHTATREYSAAETERLSLLAGYAASALHSASLLDELREANDSLVVQRDLLTRSEEIHRRLLRVSLESGGIDGVVDTLSELIDRPVTMLDPRGEVLAAAREIGRPEQEDAGREVRLGAEVAGRLAIGGLAPLDPIDARAVDHAAVVIALELLRLRAALETEYRIQGELLGDVLLFGVSEQAERRARALGHDLAALRLAVVAEVPGGDPGAEHRRALAGLSALSAVRAPAGSGRGVKPLVAEHQGLLVALWPVDASEGDASRAEELAATRVHAALRAAFPGEPVLVASSGTGRSDLGDAHRVAAGALGLARASGRSDGVITPAASGILGVLLQVDRPGALLEFARRTLGPVLDYDRRRGSDLLQTLRVFLDSGADRTATATALHVHPNTVQQRLRRIESLTGAELRHPSELMAFASAIAAWQVASL</sequence>
<dbReference type="InterPro" id="IPR029016">
    <property type="entry name" value="GAF-like_dom_sf"/>
</dbReference>
<dbReference type="SMART" id="SM00065">
    <property type="entry name" value="GAF"/>
    <property type="match status" value="1"/>
</dbReference>
<accession>A0AA41XGN5</accession>
<evidence type="ECO:0000313" key="3">
    <source>
        <dbReference type="EMBL" id="MCS5725879.1"/>
    </source>
</evidence>
<dbReference type="PANTHER" id="PTHR33744:SF1">
    <property type="entry name" value="DNA-BINDING TRANSCRIPTIONAL ACTIVATOR ADER"/>
    <property type="match status" value="1"/>
</dbReference>
<dbReference type="Gene3D" id="1.10.10.2840">
    <property type="entry name" value="PucR C-terminal helix-turn-helix domain"/>
    <property type="match status" value="1"/>
</dbReference>
<gene>
    <name evidence="3" type="ORF">N1028_08210</name>
</gene>
<dbReference type="PANTHER" id="PTHR33744">
    <property type="entry name" value="CARBOHYDRATE DIACID REGULATOR"/>
    <property type="match status" value="1"/>
</dbReference>
<comment type="caution">
    <text evidence="3">The sequence shown here is derived from an EMBL/GenBank/DDBJ whole genome shotgun (WGS) entry which is preliminary data.</text>
</comment>
<dbReference type="InterPro" id="IPR051448">
    <property type="entry name" value="CdaR-like_regulators"/>
</dbReference>
<keyword evidence="4" id="KW-1185">Reference proteome</keyword>
<reference evidence="3" key="1">
    <citation type="submission" date="2022-08" db="EMBL/GenBank/DDBJ databases">
        <authorList>
            <person name="Deng Y."/>
            <person name="Han X.-F."/>
            <person name="Zhang Y.-Q."/>
        </authorList>
    </citation>
    <scope>NUCLEOTIDE SEQUENCE</scope>
    <source>
        <strain evidence="3">CPCC 203407</strain>
    </source>
</reference>
<dbReference type="Pfam" id="PF13185">
    <property type="entry name" value="GAF_2"/>
    <property type="match status" value="1"/>
</dbReference>
<name>A0AA41XGN5_9MICO</name>
<dbReference type="Pfam" id="PF17853">
    <property type="entry name" value="GGDEF_2"/>
    <property type="match status" value="1"/>
</dbReference>
<proteinExistence type="inferred from homology"/>
<dbReference type="InterPro" id="IPR003018">
    <property type="entry name" value="GAF"/>
</dbReference>
<dbReference type="SUPFAM" id="SSF55781">
    <property type="entry name" value="GAF domain-like"/>
    <property type="match status" value="1"/>
</dbReference>
<evidence type="ECO:0000259" key="2">
    <source>
        <dbReference type="SMART" id="SM00065"/>
    </source>
</evidence>
<dbReference type="EMBL" id="JANLCK010000003">
    <property type="protein sequence ID" value="MCS5725879.1"/>
    <property type="molecule type" value="Genomic_DNA"/>
</dbReference>
<dbReference type="AlphaFoldDB" id="A0AA41XGN5"/>
<dbReference type="InterPro" id="IPR025736">
    <property type="entry name" value="PucR_C-HTH_dom"/>
</dbReference>
<protein>
    <submittedName>
        <fullName evidence="3">Helix-turn-helix domain-containing protein</fullName>
    </submittedName>
</protein>